<dbReference type="RefSeq" id="WP_034625220.1">
    <property type="nucleotide sequence ID" value="NZ_AXNT01000012.1"/>
</dbReference>
<feature type="compositionally biased region" description="Basic and acidic residues" evidence="1">
    <location>
        <begin position="1"/>
        <end position="14"/>
    </location>
</feature>
<reference evidence="2 3" key="1">
    <citation type="submission" date="2013-10" db="EMBL/GenBank/DDBJ databases">
        <authorList>
            <person name="Wang G."/>
            <person name="Zhuang W."/>
        </authorList>
    </citation>
    <scope>NUCLEOTIDE SEQUENCE [LARGE SCALE GENOMIC DNA]</scope>
    <source>
        <strain evidence="2 3">DSM 20118</strain>
    </source>
</reference>
<dbReference type="AlphaFoldDB" id="A0A0A0BDY6"/>
<keyword evidence="3" id="KW-1185">Reference proteome</keyword>
<protein>
    <submittedName>
        <fullName evidence="2">Uncharacterized protein</fullName>
    </submittedName>
</protein>
<proteinExistence type="predicted"/>
<dbReference type="Proteomes" id="UP000029833">
    <property type="component" value="Unassembled WGS sequence"/>
</dbReference>
<dbReference type="EMBL" id="AXNT01000012">
    <property type="protein sequence ID" value="KGM03521.1"/>
    <property type="molecule type" value="Genomic_DNA"/>
</dbReference>
<comment type="caution">
    <text evidence="2">The sequence shown here is derived from an EMBL/GenBank/DDBJ whole genome shotgun (WGS) entry which is preliminary data.</text>
</comment>
<organism evidence="2 3">
    <name type="scientific">Cellulomonas cellasea DSM 20118</name>
    <dbReference type="NCBI Taxonomy" id="1408250"/>
    <lineage>
        <taxon>Bacteria</taxon>
        <taxon>Bacillati</taxon>
        <taxon>Actinomycetota</taxon>
        <taxon>Actinomycetes</taxon>
        <taxon>Micrococcales</taxon>
        <taxon>Cellulomonadaceae</taxon>
        <taxon>Cellulomonas</taxon>
    </lineage>
</organism>
<name>A0A0A0BDY6_9CELL</name>
<accession>A0A0A0BDY6</accession>
<evidence type="ECO:0000313" key="3">
    <source>
        <dbReference type="Proteomes" id="UP000029833"/>
    </source>
</evidence>
<evidence type="ECO:0000313" key="2">
    <source>
        <dbReference type="EMBL" id="KGM03521.1"/>
    </source>
</evidence>
<evidence type="ECO:0000256" key="1">
    <source>
        <dbReference type="SAM" id="MobiDB-lite"/>
    </source>
</evidence>
<dbReference type="OrthoDB" id="4829772at2"/>
<gene>
    <name evidence="2" type="ORF">Q760_02295</name>
</gene>
<sequence length="70" mass="7448">MIGPDRDEAGREALDALAGSTTTPDPEILAAVQEGLMAVPAGSPSAWFEVPRQRTRVRPANLSSRRSTES</sequence>
<feature type="region of interest" description="Disordered" evidence="1">
    <location>
        <begin position="1"/>
        <end position="23"/>
    </location>
</feature>